<name>A0A1I1D9X4_RUMAL</name>
<reference evidence="3 4" key="1">
    <citation type="submission" date="2016-10" db="EMBL/GenBank/DDBJ databases">
        <authorList>
            <person name="de Groot N.N."/>
        </authorList>
    </citation>
    <scope>NUCLEOTIDE SEQUENCE [LARGE SCALE GENOMIC DNA]</scope>
    <source>
        <strain evidence="3 4">AR67</strain>
    </source>
</reference>
<dbReference type="RefSeq" id="WP_074959734.1">
    <property type="nucleotide sequence ID" value="NZ_FOKQ01000002.1"/>
</dbReference>
<dbReference type="Proteomes" id="UP000182192">
    <property type="component" value="Unassembled WGS sequence"/>
</dbReference>
<feature type="domain" description="DUF3592" evidence="2">
    <location>
        <begin position="45"/>
        <end position="114"/>
    </location>
</feature>
<dbReference type="InterPro" id="IPR021994">
    <property type="entry name" value="DUF3592"/>
</dbReference>
<evidence type="ECO:0000313" key="4">
    <source>
        <dbReference type="Proteomes" id="UP000182192"/>
    </source>
</evidence>
<proteinExistence type="predicted"/>
<organism evidence="3 4">
    <name type="scientific">Ruminococcus albus</name>
    <dbReference type="NCBI Taxonomy" id="1264"/>
    <lineage>
        <taxon>Bacteria</taxon>
        <taxon>Bacillati</taxon>
        <taxon>Bacillota</taxon>
        <taxon>Clostridia</taxon>
        <taxon>Eubacteriales</taxon>
        <taxon>Oscillospiraceae</taxon>
        <taxon>Ruminococcus</taxon>
    </lineage>
</organism>
<accession>A0A1I1D9X4</accession>
<keyword evidence="1" id="KW-1133">Transmembrane helix</keyword>
<gene>
    <name evidence="3" type="ORF">SAMN02910406_00317</name>
</gene>
<keyword evidence="1" id="KW-0472">Membrane</keyword>
<evidence type="ECO:0000313" key="3">
    <source>
        <dbReference type="EMBL" id="SFB71819.1"/>
    </source>
</evidence>
<feature type="transmembrane region" description="Helical" evidence="1">
    <location>
        <begin position="12"/>
        <end position="30"/>
    </location>
</feature>
<sequence length="188" mass="20839">MSRRSTKPEPGIMIFMGIIMIIMALIFFVTGSNAQKMHKRCTQSTNGTVQTVTRQMKTSQSGKYSRSTYYVYLTAYTFDVNGKAYSGSSTLSSGEKVDIGTSIKVYYNPSAPSDEHYTTYDDSGKGSMICSVLLTLFGVVFIVIGIRNTASRKGMKSVPEMAACAVITSINGQKYNYGQYDDHNDFYR</sequence>
<feature type="transmembrane region" description="Helical" evidence="1">
    <location>
        <begin position="126"/>
        <end position="146"/>
    </location>
</feature>
<dbReference type="EMBL" id="FOKQ01000002">
    <property type="protein sequence ID" value="SFB71819.1"/>
    <property type="molecule type" value="Genomic_DNA"/>
</dbReference>
<evidence type="ECO:0000256" key="1">
    <source>
        <dbReference type="SAM" id="Phobius"/>
    </source>
</evidence>
<dbReference type="Pfam" id="PF12158">
    <property type="entry name" value="DUF3592"/>
    <property type="match status" value="1"/>
</dbReference>
<protein>
    <recommendedName>
        <fullName evidence="2">DUF3592 domain-containing protein</fullName>
    </recommendedName>
</protein>
<dbReference type="AlphaFoldDB" id="A0A1I1D9X4"/>
<evidence type="ECO:0000259" key="2">
    <source>
        <dbReference type="Pfam" id="PF12158"/>
    </source>
</evidence>
<keyword evidence="1" id="KW-0812">Transmembrane</keyword>
<dbReference type="OrthoDB" id="1829131at2"/>